<reference evidence="2 3" key="1">
    <citation type="submission" date="2018-08" db="EMBL/GenBank/DDBJ databases">
        <authorList>
            <person name="Laetsch R D."/>
            <person name="Stevens L."/>
            <person name="Kumar S."/>
            <person name="Blaxter L. M."/>
        </authorList>
    </citation>
    <scope>NUCLEOTIDE SEQUENCE [LARGE SCALE GENOMIC DNA]</scope>
</reference>
<evidence type="ECO:0000313" key="3">
    <source>
        <dbReference type="Proteomes" id="UP000276991"/>
    </source>
</evidence>
<keyword evidence="3" id="KW-1185">Reference proteome</keyword>
<gene>
    <name evidence="2" type="ORF">NAV_LOCUS2860</name>
</gene>
<dbReference type="Proteomes" id="UP000276991">
    <property type="component" value="Unassembled WGS sequence"/>
</dbReference>
<sequence>MSKLTLQKLGIYTLPWLFFIVINCSTATVLNRFYHFDNDDIVDDDRTPRLFFAKPAIFAKKQMSERVVNSLLRNAWIG</sequence>
<dbReference type="AlphaFoldDB" id="A0A498SE02"/>
<protein>
    <submittedName>
        <fullName evidence="2">Uncharacterized protein</fullName>
    </submittedName>
</protein>
<accession>A0A498SE02</accession>
<evidence type="ECO:0000313" key="2">
    <source>
        <dbReference type="EMBL" id="VBB28030.1"/>
    </source>
</evidence>
<keyword evidence="1" id="KW-0472">Membrane</keyword>
<feature type="transmembrane region" description="Helical" evidence="1">
    <location>
        <begin position="12"/>
        <end position="34"/>
    </location>
</feature>
<organism evidence="2 3">
    <name type="scientific">Acanthocheilonema viteae</name>
    <name type="common">Filarial nematode worm</name>
    <name type="synonym">Dipetalonema viteae</name>
    <dbReference type="NCBI Taxonomy" id="6277"/>
    <lineage>
        <taxon>Eukaryota</taxon>
        <taxon>Metazoa</taxon>
        <taxon>Ecdysozoa</taxon>
        <taxon>Nematoda</taxon>
        <taxon>Chromadorea</taxon>
        <taxon>Rhabditida</taxon>
        <taxon>Spirurina</taxon>
        <taxon>Spiruromorpha</taxon>
        <taxon>Filarioidea</taxon>
        <taxon>Onchocercidae</taxon>
        <taxon>Acanthocheilonema</taxon>
    </lineage>
</organism>
<dbReference type="OrthoDB" id="5822004at2759"/>
<keyword evidence="1" id="KW-0812">Transmembrane</keyword>
<name>A0A498SE02_ACAVI</name>
<dbReference type="EMBL" id="UPTC01000329">
    <property type="protein sequence ID" value="VBB28030.1"/>
    <property type="molecule type" value="Genomic_DNA"/>
</dbReference>
<evidence type="ECO:0000256" key="1">
    <source>
        <dbReference type="SAM" id="Phobius"/>
    </source>
</evidence>
<proteinExistence type="predicted"/>
<keyword evidence="1" id="KW-1133">Transmembrane helix</keyword>